<evidence type="ECO:0000256" key="2">
    <source>
        <dbReference type="PROSITE-ProRule" id="PRU00169"/>
    </source>
</evidence>
<dbReference type="OrthoDB" id="7774278at2"/>
<reference evidence="4 5" key="1">
    <citation type="journal article" date="2013" name="Genome Announc.">
        <title>Draft Genome Sequence of an Alphaproteobacterium, Caenispirillum salinarum AK4(T), Isolated from a Solar Saltern.</title>
        <authorList>
            <person name="Khatri I."/>
            <person name="Singh A."/>
            <person name="Korpole S."/>
            <person name="Pinnaka A.K."/>
            <person name="Subramanian S."/>
        </authorList>
    </citation>
    <scope>NUCLEOTIDE SEQUENCE [LARGE SCALE GENOMIC DNA]</scope>
    <source>
        <strain evidence="4 5">AK4</strain>
    </source>
</reference>
<dbReference type="EMBL" id="ANHY01000003">
    <property type="protein sequence ID" value="EKV32402.1"/>
    <property type="molecule type" value="Genomic_DNA"/>
</dbReference>
<dbReference type="eggNOG" id="COG0745">
    <property type="taxonomic scope" value="Bacteria"/>
</dbReference>
<dbReference type="AlphaFoldDB" id="K9H497"/>
<evidence type="ECO:0000313" key="4">
    <source>
        <dbReference type="EMBL" id="EKV32402.1"/>
    </source>
</evidence>
<dbReference type="InterPro" id="IPR001789">
    <property type="entry name" value="Sig_transdc_resp-reg_receiver"/>
</dbReference>
<feature type="domain" description="Response regulatory" evidence="3">
    <location>
        <begin position="7"/>
        <end position="122"/>
    </location>
</feature>
<protein>
    <recommendedName>
        <fullName evidence="3">Response regulatory domain-containing protein</fullName>
    </recommendedName>
</protein>
<dbReference type="Gene3D" id="3.40.50.2300">
    <property type="match status" value="1"/>
</dbReference>
<dbReference type="SUPFAM" id="SSF52172">
    <property type="entry name" value="CheY-like"/>
    <property type="match status" value="1"/>
</dbReference>
<dbReference type="InterPro" id="IPR050595">
    <property type="entry name" value="Bact_response_regulator"/>
</dbReference>
<organism evidence="4 5">
    <name type="scientific">Caenispirillum salinarum AK4</name>
    <dbReference type="NCBI Taxonomy" id="1238182"/>
    <lineage>
        <taxon>Bacteria</taxon>
        <taxon>Pseudomonadati</taxon>
        <taxon>Pseudomonadota</taxon>
        <taxon>Alphaproteobacteria</taxon>
        <taxon>Rhodospirillales</taxon>
        <taxon>Novispirillaceae</taxon>
        <taxon>Caenispirillum</taxon>
    </lineage>
</organism>
<accession>K9H497</accession>
<keyword evidence="5" id="KW-1185">Reference proteome</keyword>
<gene>
    <name evidence="4" type="ORF">C882_2481</name>
</gene>
<dbReference type="PANTHER" id="PTHR44591">
    <property type="entry name" value="STRESS RESPONSE REGULATOR PROTEIN 1"/>
    <property type="match status" value="1"/>
</dbReference>
<dbReference type="RefSeq" id="WP_009538890.1">
    <property type="nucleotide sequence ID" value="NZ_ANHY01000003.1"/>
</dbReference>
<keyword evidence="1 2" id="KW-0597">Phosphoprotein</keyword>
<dbReference type="PANTHER" id="PTHR44591:SF20">
    <property type="entry name" value="PROTEIN PILH"/>
    <property type="match status" value="1"/>
</dbReference>
<comment type="caution">
    <text evidence="4">The sequence shown here is derived from an EMBL/GenBank/DDBJ whole genome shotgun (WGS) entry which is preliminary data.</text>
</comment>
<dbReference type="STRING" id="1238182.C882_2481"/>
<evidence type="ECO:0000256" key="1">
    <source>
        <dbReference type="ARBA" id="ARBA00022553"/>
    </source>
</evidence>
<dbReference type="SMART" id="SM00448">
    <property type="entry name" value="REC"/>
    <property type="match status" value="1"/>
</dbReference>
<evidence type="ECO:0000313" key="5">
    <source>
        <dbReference type="Proteomes" id="UP000009881"/>
    </source>
</evidence>
<sequence>MADRPYRVFIVDDDFLIVEYLRDAVEDLGLTVAGTAATADDATRLTLETRPDIVLMDVRLRGNGDGVDAARSIHAELDVPIIFITGSNEPQTLERINQDCPRAVLIKPITPDQLHTVLRDTLD</sequence>
<feature type="modified residue" description="4-aspartylphosphate" evidence="2">
    <location>
        <position position="57"/>
    </location>
</feature>
<dbReference type="Pfam" id="PF00072">
    <property type="entry name" value="Response_reg"/>
    <property type="match status" value="1"/>
</dbReference>
<name>K9H497_9PROT</name>
<dbReference type="Proteomes" id="UP000009881">
    <property type="component" value="Unassembled WGS sequence"/>
</dbReference>
<dbReference type="PROSITE" id="PS50110">
    <property type="entry name" value="RESPONSE_REGULATORY"/>
    <property type="match status" value="1"/>
</dbReference>
<proteinExistence type="predicted"/>
<evidence type="ECO:0000259" key="3">
    <source>
        <dbReference type="PROSITE" id="PS50110"/>
    </source>
</evidence>
<dbReference type="InterPro" id="IPR011006">
    <property type="entry name" value="CheY-like_superfamily"/>
</dbReference>
<dbReference type="GO" id="GO:0000160">
    <property type="term" value="P:phosphorelay signal transduction system"/>
    <property type="evidence" value="ECO:0007669"/>
    <property type="project" value="InterPro"/>
</dbReference>